<dbReference type="SUPFAM" id="SSF47188">
    <property type="entry name" value="Hemerythrin-like"/>
    <property type="match status" value="1"/>
</dbReference>
<accession>A0A4R9LSB2</accession>
<organism evidence="4 5">
    <name type="scientific">Leptospira ilyithenensis</name>
    <dbReference type="NCBI Taxonomy" id="2484901"/>
    <lineage>
        <taxon>Bacteria</taxon>
        <taxon>Pseudomonadati</taxon>
        <taxon>Spirochaetota</taxon>
        <taxon>Spirochaetia</taxon>
        <taxon>Leptospirales</taxon>
        <taxon>Leptospiraceae</taxon>
        <taxon>Leptospira</taxon>
    </lineage>
</organism>
<evidence type="ECO:0000313" key="4">
    <source>
        <dbReference type="EMBL" id="TGN14285.1"/>
    </source>
</evidence>
<evidence type="ECO:0008006" key="6">
    <source>
        <dbReference type="Google" id="ProtNLM"/>
    </source>
</evidence>
<dbReference type="InterPro" id="IPR035938">
    <property type="entry name" value="Hemerythrin-like_sf"/>
</dbReference>
<keyword evidence="5" id="KW-1185">Reference proteome</keyword>
<proteinExistence type="inferred from homology"/>
<evidence type="ECO:0000256" key="3">
    <source>
        <dbReference type="ARBA" id="ARBA00023004"/>
    </source>
</evidence>
<dbReference type="Proteomes" id="UP000298264">
    <property type="component" value="Unassembled WGS sequence"/>
</dbReference>
<evidence type="ECO:0000313" key="5">
    <source>
        <dbReference type="Proteomes" id="UP000298264"/>
    </source>
</evidence>
<keyword evidence="3" id="KW-0408">Iron</keyword>
<evidence type="ECO:0000256" key="2">
    <source>
        <dbReference type="ARBA" id="ARBA00022723"/>
    </source>
</evidence>
<reference evidence="4" key="1">
    <citation type="journal article" date="2019" name="PLoS Negl. Trop. Dis.">
        <title>Revisiting the worldwide diversity of Leptospira species in the environment.</title>
        <authorList>
            <person name="Vincent A.T."/>
            <person name="Schiettekatte O."/>
            <person name="Bourhy P."/>
            <person name="Veyrier F.J."/>
            <person name="Picardeau M."/>
        </authorList>
    </citation>
    <scope>NUCLEOTIDE SEQUENCE [LARGE SCALE GENOMIC DNA]</scope>
    <source>
        <strain evidence="4">201400974</strain>
    </source>
</reference>
<dbReference type="RefSeq" id="WP_135762763.1">
    <property type="nucleotide sequence ID" value="NZ_RQHV01000007.1"/>
</dbReference>
<dbReference type="Gene3D" id="1.20.120.50">
    <property type="entry name" value="Hemerythrin-like"/>
    <property type="match status" value="1"/>
</dbReference>
<dbReference type="EMBL" id="RQHV01000007">
    <property type="protein sequence ID" value="TGN14285.1"/>
    <property type="molecule type" value="Genomic_DNA"/>
</dbReference>
<comment type="caution">
    <text evidence="4">The sequence shown here is derived from an EMBL/GenBank/DDBJ whole genome shotgun (WGS) entry which is preliminary data.</text>
</comment>
<dbReference type="GO" id="GO:0046872">
    <property type="term" value="F:metal ion binding"/>
    <property type="evidence" value="ECO:0007669"/>
    <property type="project" value="UniProtKB-KW"/>
</dbReference>
<dbReference type="InterPro" id="IPR012827">
    <property type="entry name" value="Hemerythrin_metal-bd"/>
</dbReference>
<dbReference type="OrthoDB" id="9797092at2"/>
<protein>
    <recommendedName>
        <fullName evidence="6">Hemerythrin-like domain-containing protein</fullName>
    </recommendedName>
</protein>
<dbReference type="CDD" id="cd12107">
    <property type="entry name" value="Hemerythrin"/>
    <property type="match status" value="1"/>
</dbReference>
<evidence type="ECO:0000256" key="1">
    <source>
        <dbReference type="ARBA" id="ARBA00010587"/>
    </source>
</evidence>
<keyword evidence="2" id="KW-0479">Metal-binding</keyword>
<comment type="similarity">
    <text evidence="1">Belongs to the hemerythrin family.</text>
</comment>
<sequence length="139" mass="16345">MTYNIFGWSIPSSNLSLFYPNLEEHIKGHRRFVKRLIEKFHSSYETEAAALGLLQILKKWLFRHILHDDRECAEYFTKESVNLKKYCNELLKSRGSTKSIQGGRAETFPSVLREREKFFQKAGQNPFLSILFHLPSCFL</sequence>
<dbReference type="AlphaFoldDB" id="A0A4R9LSB2"/>
<gene>
    <name evidence="4" type="ORF">EHS11_02060</name>
</gene>
<name>A0A4R9LSB2_9LEPT</name>